<name>A0A7C0YAR0_DESA2</name>
<sequence length="181" mass="19732">MKQKISIQKIAGLAVKGEETWESVLDAGEGKKDIDQGLLGNGPYIFDEEKSLWQPITCKFLTLTLLDNVTETGVGDSFELPRVFKNYAWEIIIAGNPSAVEVDLEGSIDGTNWFIIDTSYTITKELRYVSDKQIAYVRANLITLEGAGGYSTAMSVEESFPAAVAPITTVTVIFRGGVSNV</sequence>
<dbReference type="EMBL" id="DRBS01000289">
    <property type="protein sequence ID" value="HDD44732.1"/>
    <property type="molecule type" value="Genomic_DNA"/>
</dbReference>
<protein>
    <submittedName>
        <fullName evidence="1">Uncharacterized protein</fullName>
    </submittedName>
</protein>
<gene>
    <name evidence="1" type="ORF">ENG63_07735</name>
</gene>
<organism evidence="1">
    <name type="scientific">Desulfofervidus auxilii</name>
    <dbReference type="NCBI Taxonomy" id="1621989"/>
    <lineage>
        <taxon>Bacteria</taxon>
        <taxon>Pseudomonadati</taxon>
        <taxon>Thermodesulfobacteriota</taxon>
        <taxon>Candidatus Desulfofervidia</taxon>
        <taxon>Candidatus Desulfofervidales</taxon>
        <taxon>Candidatus Desulfofervidaceae</taxon>
        <taxon>Candidatus Desulfofervidus</taxon>
    </lineage>
</organism>
<comment type="caution">
    <text evidence="1">The sequence shown here is derived from an EMBL/GenBank/DDBJ whole genome shotgun (WGS) entry which is preliminary data.</text>
</comment>
<evidence type="ECO:0000313" key="1">
    <source>
        <dbReference type="EMBL" id="HDD44732.1"/>
    </source>
</evidence>
<reference evidence="1" key="1">
    <citation type="journal article" date="2020" name="mSystems">
        <title>Genome- and Community-Level Interaction Insights into Carbon Utilization and Element Cycling Functions of Hydrothermarchaeota in Hydrothermal Sediment.</title>
        <authorList>
            <person name="Zhou Z."/>
            <person name="Liu Y."/>
            <person name="Xu W."/>
            <person name="Pan J."/>
            <person name="Luo Z.H."/>
            <person name="Li M."/>
        </authorList>
    </citation>
    <scope>NUCLEOTIDE SEQUENCE [LARGE SCALE GENOMIC DNA]</scope>
    <source>
        <strain evidence="1">HyVt-233</strain>
    </source>
</reference>
<dbReference type="Proteomes" id="UP000886289">
    <property type="component" value="Unassembled WGS sequence"/>
</dbReference>
<proteinExistence type="predicted"/>
<dbReference type="AlphaFoldDB" id="A0A7C0YAR0"/>
<accession>A0A7C0YAR0</accession>